<feature type="region of interest" description="Disordered" evidence="2">
    <location>
        <begin position="91"/>
        <end position="130"/>
    </location>
</feature>
<protein>
    <submittedName>
        <fullName evidence="3">Uncharacterized protein</fullName>
    </submittedName>
</protein>
<sequence>KSGRAQHSKSKDERKFCFFFLNIIFIVHKKKIKEKHIFYKLEKELQSFEEEKAQQLQQLMKTFELAKSREQEVEAKRKELTSQWNTFKQDQGHWEQKMKQEHHTLTAHQDQISIQVKRNKEKEEELKEKEATLSNELKKLEKQTAKLHLDSNQQFEVEKKYWQEKRARNC</sequence>
<evidence type="ECO:0000256" key="1">
    <source>
        <dbReference type="SAM" id="Coils"/>
    </source>
</evidence>
<feature type="compositionally biased region" description="Basic and acidic residues" evidence="2">
    <location>
        <begin position="118"/>
        <end position="130"/>
    </location>
</feature>
<keyword evidence="4" id="KW-1185">Reference proteome</keyword>
<dbReference type="Proteomes" id="UP000023152">
    <property type="component" value="Unassembled WGS sequence"/>
</dbReference>
<feature type="compositionally biased region" description="Basic and acidic residues" evidence="2">
    <location>
        <begin position="91"/>
        <end position="104"/>
    </location>
</feature>
<gene>
    <name evidence="3" type="ORF">RFI_15735</name>
</gene>
<comment type="caution">
    <text evidence="3">The sequence shown here is derived from an EMBL/GenBank/DDBJ whole genome shotgun (WGS) entry which is preliminary data.</text>
</comment>
<proteinExistence type="predicted"/>
<reference evidence="3 4" key="1">
    <citation type="journal article" date="2013" name="Curr. Biol.">
        <title>The Genome of the Foraminiferan Reticulomyxa filosa.</title>
        <authorList>
            <person name="Glockner G."/>
            <person name="Hulsmann N."/>
            <person name="Schleicher M."/>
            <person name="Noegel A.A."/>
            <person name="Eichinger L."/>
            <person name="Gallinger C."/>
            <person name="Pawlowski J."/>
            <person name="Sierra R."/>
            <person name="Euteneuer U."/>
            <person name="Pillet L."/>
            <person name="Moustafa A."/>
            <person name="Platzer M."/>
            <person name="Groth M."/>
            <person name="Szafranski K."/>
            <person name="Schliwa M."/>
        </authorList>
    </citation>
    <scope>NUCLEOTIDE SEQUENCE [LARGE SCALE GENOMIC DNA]</scope>
</reference>
<organism evidence="3 4">
    <name type="scientific">Reticulomyxa filosa</name>
    <dbReference type="NCBI Taxonomy" id="46433"/>
    <lineage>
        <taxon>Eukaryota</taxon>
        <taxon>Sar</taxon>
        <taxon>Rhizaria</taxon>
        <taxon>Retaria</taxon>
        <taxon>Foraminifera</taxon>
        <taxon>Monothalamids</taxon>
        <taxon>Reticulomyxidae</taxon>
        <taxon>Reticulomyxa</taxon>
    </lineage>
</organism>
<name>X6N5C3_RETFI</name>
<keyword evidence="1" id="KW-0175">Coiled coil</keyword>
<accession>X6N5C3</accession>
<feature type="non-terminal residue" evidence="3">
    <location>
        <position position="1"/>
    </location>
</feature>
<evidence type="ECO:0000313" key="4">
    <source>
        <dbReference type="Proteomes" id="UP000023152"/>
    </source>
</evidence>
<feature type="coiled-coil region" evidence="1">
    <location>
        <begin position="38"/>
        <end position="83"/>
    </location>
</feature>
<feature type="compositionally biased region" description="Polar residues" evidence="2">
    <location>
        <begin position="106"/>
        <end position="116"/>
    </location>
</feature>
<evidence type="ECO:0000313" key="3">
    <source>
        <dbReference type="EMBL" id="ETO21470.1"/>
    </source>
</evidence>
<dbReference type="EMBL" id="ASPP01011593">
    <property type="protein sequence ID" value="ETO21470.1"/>
    <property type="molecule type" value="Genomic_DNA"/>
</dbReference>
<evidence type="ECO:0000256" key="2">
    <source>
        <dbReference type="SAM" id="MobiDB-lite"/>
    </source>
</evidence>
<dbReference type="AlphaFoldDB" id="X6N5C3"/>